<sequence>MIDDHAQNEKIRAKIRQALEDGRPDVSAEDVFEELRTYHAEKLKLGDDVQSPS</sequence>
<proteinExistence type="predicted"/>
<dbReference type="EMBL" id="JACHBI010000002">
    <property type="protein sequence ID" value="MBB5572783.1"/>
    <property type="molecule type" value="Genomic_DNA"/>
</dbReference>
<gene>
    <name evidence="1" type="ORF">GGD50_001387</name>
</gene>
<protein>
    <submittedName>
        <fullName evidence="1">Chorismate mutase</fullName>
    </submittedName>
</protein>
<dbReference type="Proteomes" id="UP000549882">
    <property type="component" value="Unassembled WGS sequence"/>
</dbReference>
<evidence type="ECO:0000313" key="1">
    <source>
        <dbReference type="EMBL" id="MBB5572783.1"/>
    </source>
</evidence>
<accession>A0A7W8XNR4</accession>
<keyword evidence="2" id="KW-1185">Reference proteome</keyword>
<dbReference type="Gene3D" id="6.20.450.20">
    <property type="match status" value="1"/>
</dbReference>
<dbReference type="RefSeq" id="WP_181316091.1">
    <property type="nucleotide sequence ID" value="NZ_JACHBI010000002.1"/>
</dbReference>
<organism evidence="1 2">
    <name type="scientific">Rhizobium paranaense</name>
    <dbReference type="NCBI Taxonomy" id="1650438"/>
    <lineage>
        <taxon>Bacteria</taxon>
        <taxon>Pseudomonadati</taxon>
        <taxon>Pseudomonadota</taxon>
        <taxon>Alphaproteobacteria</taxon>
        <taxon>Hyphomicrobiales</taxon>
        <taxon>Rhizobiaceae</taxon>
        <taxon>Rhizobium/Agrobacterium group</taxon>
        <taxon>Rhizobium</taxon>
    </lineage>
</organism>
<dbReference type="AlphaFoldDB" id="A0A7W8XNR4"/>
<evidence type="ECO:0000313" key="2">
    <source>
        <dbReference type="Proteomes" id="UP000549882"/>
    </source>
</evidence>
<comment type="caution">
    <text evidence="1">The sequence shown here is derived from an EMBL/GenBank/DDBJ whole genome shotgun (WGS) entry which is preliminary data.</text>
</comment>
<name>A0A7W8XNR4_9HYPH</name>
<reference evidence="1 2" key="1">
    <citation type="submission" date="2020-08" db="EMBL/GenBank/DDBJ databases">
        <title>Genomic Encyclopedia of Type Strains, Phase IV (KMG-V): Genome sequencing to study the core and pangenomes of soil and plant-associated prokaryotes.</title>
        <authorList>
            <person name="Whitman W."/>
        </authorList>
    </citation>
    <scope>NUCLEOTIDE SEQUENCE [LARGE SCALE GENOMIC DNA]</scope>
    <source>
        <strain evidence="1 2">SEMIA 4064</strain>
    </source>
</reference>